<sequence>MFRVVCPYYVNERPGRLQTFRSITFANRDHSALLRYSRLSVKMNPLLSVQQNGKGSRFDGRQEPWLWSVTFLDSPELRHSAGVITLGA</sequence>
<evidence type="ECO:0000313" key="2">
    <source>
        <dbReference type="Proteomes" id="UP000091967"/>
    </source>
</evidence>
<evidence type="ECO:0000313" key="1">
    <source>
        <dbReference type="EMBL" id="OBS28199.1"/>
    </source>
</evidence>
<protein>
    <submittedName>
        <fullName evidence="1">Uncharacterized protein</fullName>
    </submittedName>
</protein>
<reference evidence="1 2" key="1">
    <citation type="submission" date="2016-06" db="EMBL/GenBank/DDBJ databases">
        <title>Living apart together: crosstalk between the core and supernumerary genomes in a fungal plant pathogen.</title>
        <authorList>
            <person name="Vanheule A."/>
            <person name="Audenaert K."/>
            <person name="Warris S."/>
            <person name="Van De Geest H."/>
            <person name="Schijlen E."/>
            <person name="Hofte M."/>
            <person name="De Saeger S."/>
            <person name="Haesaert G."/>
            <person name="Waalwijk C."/>
            <person name="Van Der Lee T."/>
        </authorList>
    </citation>
    <scope>NUCLEOTIDE SEQUENCE [LARGE SCALE GENOMIC DNA]</scope>
    <source>
        <strain evidence="1 2">2516</strain>
    </source>
</reference>
<name>A0A1B8B654_FUSPO</name>
<gene>
    <name evidence="1" type="ORF">FPOA_02140</name>
</gene>
<proteinExistence type="predicted"/>
<dbReference type="AlphaFoldDB" id="A0A1B8B654"/>
<organism evidence="1 2">
    <name type="scientific">Fusarium poae</name>
    <dbReference type="NCBI Taxonomy" id="36050"/>
    <lineage>
        <taxon>Eukaryota</taxon>
        <taxon>Fungi</taxon>
        <taxon>Dikarya</taxon>
        <taxon>Ascomycota</taxon>
        <taxon>Pezizomycotina</taxon>
        <taxon>Sordariomycetes</taxon>
        <taxon>Hypocreomycetidae</taxon>
        <taxon>Hypocreales</taxon>
        <taxon>Nectriaceae</taxon>
        <taxon>Fusarium</taxon>
    </lineage>
</organism>
<keyword evidence="2" id="KW-1185">Reference proteome</keyword>
<dbReference type="Proteomes" id="UP000091967">
    <property type="component" value="Unassembled WGS sequence"/>
</dbReference>
<dbReference type="EMBL" id="LYXU01000001">
    <property type="protein sequence ID" value="OBS28199.1"/>
    <property type="molecule type" value="Genomic_DNA"/>
</dbReference>
<accession>A0A1B8B654</accession>
<comment type="caution">
    <text evidence="1">The sequence shown here is derived from an EMBL/GenBank/DDBJ whole genome shotgun (WGS) entry which is preliminary data.</text>
</comment>